<dbReference type="InterPro" id="IPR025698">
    <property type="entry name" value="2TM_dom"/>
</dbReference>
<evidence type="ECO:0000313" key="4">
    <source>
        <dbReference type="Proteomes" id="UP000267469"/>
    </source>
</evidence>
<evidence type="ECO:0000313" key="3">
    <source>
        <dbReference type="EMBL" id="RNL75552.1"/>
    </source>
</evidence>
<accession>A0A3N0DIP2</accession>
<feature type="transmembrane region" description="Helical" evidence="1">
    <location>
        <begin position="22"/>
        <end position="41"/>
    </location>
</feature>
<protein>
    <recommendedName>
        <fullName evidence="2">2TM domain-containing protein</fullName>
    </recommendedName>
</protein>
<proteinExistence type="predicted"/>
<keyword evidence="1" id="KW-1133">Transmembrane helix</keyword>
<dbReference type="Pfam" id="PF13239">
    <property type="entry name" value="2TM"/>
    <property type="match status" value="1"/>
</dbReference>
<keyword evidence="4" id="KW-1185">Reference proteome</keyword>
<dbReference type="OrthoDB" id="1495672at2"/>
<dbReference type="EMBL" id="RJTM01000166">
    <property type="protein sequence ID" value="RNL75552.1"/>
    <property type="molecule type" value="Genomic_DNA"/>
</dbReference>
<comment type="caution">
    <text evidence="3">The sequence shown here is derived from an EMBL/GenBank/DDBJ whole genome shotgun (WGS) entry which is preliminary data.</text>
</comment>
<keyword evidence="1" id="KW-0812">Transmembrane</keyword>
<dbReference type="Proteomes" id="UP000267469">
    <property type="component" value="Unassembled WGS sequence"/>
</dbReference>
<sequence length="105" mass="12817">MKIYTKEEKYLRARKRLDREKGFYRHLLWYSVINLIIIGFIGVEAYKGGGEFWTFGTFSTAIFWGIGVVVHGMSVFIPNLFLSKEWERRQIRRYMEKEEQRQRWE</sequence>
<gene>
    <name evidence="3" type="ORF">ED312_21275</name>
</gene>
<keyword evidence="1" id="KW-0472">Membrane</keyword>
<organism evidence="3 4">
    <name type="scientific">Sinomicrobium pectinilyticum</name>
    <dbReference type="NCBI Taxonomy" id="1084421"/>
    <lineage>
        <taxon>Bacteria</taxon>
        <taxon>Pseudomonadati</taxon>
        <taxon>Bacteroidota</taxon>
        <taxon>Flavobacteriia</taxon>
        <taxon>Flavobacteriales</taxon>
        <taxon>Flavobacteriaceae</taxon>
        <taxon>Sinomicrobium</taxon>
    </lineage>
</organism>
<feature type="transmembrane region" description="Helical" evidence="1">
    <location>
        <begin position="61"/>
        <end position="82"/>
    </location>
</feature>
<name>A0A3N0DIP2_SINP1</name>
<dbReference type="AlphaFoldDB" id="A0A3N0DIP2"/>
<evidence type="ECO:0000259" key="2">
    <source>
        <dbReference type="Pfam" id="PF13239"/>
    </source>
</evidence>
<reference evidence="3 4" key="1">
    <citation type="submission" date="2018-10" db="EMBL/GenBank/DDBJ databases">
        <title>Sinomicrobium pectinilyticum sp. nov., a pectinase-producing bacterium isolated from alkaline and saline soil, and emended description of the genus Sinomicrobium.</title>
        <authorList>
            <person name="Cheng B."/>
            <person name="Li C."/>
            <person name="Lai Q."/>
            <person name="Du M."/>
            <person name="Shao Z."/>
            <person name="Xu P."/>
            <person name="Yang C."/>
        </authorList>
    </citation>
    <scope>NUCLEOTIDE SEQUENCE [LARGE SCALE GENOMIC DNA]</scope>
    <source>
        <strain evidence="3 4">5DNS001</strain>
    </source>
</reference>
<evidence type="ECO:0000256" key="1">
    <source>
        <dbReference type="SAM" id="Phobius"/>
    </source>
</evidence>
<feature type="domain" description="2TM" evidence="2">
    <location>
        <begin position="12"/>
        <end position="96"/>
    </location>
</feature>
<dbReference type="RefSeq" id="WP_123218035.1">
    <property type="nucleotide sequence ID" value="NZ_RJTM01000166.1"/>
</dbReference>